<comment type="caution">
    <text evidence="3">The sequence shown here is derived from an EMBL/GenBank/DDBJ whole genome shotgun (WGS) entry which is preliminary data.</text>
</comment>
<evidence type="ECO:0000256" key="2">
    <source>
        <dbReference type="SAM" id="SignalP"/>
    </source>
</evidence>
<evidence type="ECO:0000256" key="1">
    <source>
        <dbReference type="SAM" id="MobiDB-lite"/>
    </source>
</evidence>
<sequence>MTRRQIPLAVSGLALAFVLAGCEAEPAPPTTVEPVPGTQPAPEPAGEQAPQDRPDPSMAWVLNDTSQLAVYGPPQSEGVLSVGCEGSGGAARLVLRRYTAAAADAQGQIRLSSGGRSATLPASAEATQLGPDYIWRGETAPDSEAAALLAQTETPITVEAPQGPSLTVPAAEALRRAVTACR</sequence>
<feature type="region of interest" description="Disordered" evidence="1">
    <location>
        <begin position="25"/>
        <end position="58"/>
    </location>
</feature>
<evidence type="ECO:0008006" key="5">
    <source>
        <dbReference type="Google" id="ProtNLM"/>
    </source>
</evidence>
<dbReference type="Proteomes" id="UP001169063">
    <property type="component" value="Unassembled WGS sequence"/>
</dbReference>
<gene>
    <name evidence="3" type="ORF">Q0812_01100</name>
</gene>
<keyword evidence="2" id="KW-0732">Signal</keyword>
<evidence type="ECO:0000313" key="3">
    <source>
        <dbReference type="EMBL" id="MDO1558023.1"/>
    </source>
</evidence>
<dbReference type="RefSeq" id="WP_302108447.1">
    <property type="nucleotide sequence ID" value="NZ_JAUKTR010000001.1"/>
</dbReference>
<name>A0ABT8SK56_9CAUL</name>
<protein>
    <recommendedName>
        <fullName evidence="5">Secreted protein</fullName>
    </recommendedName>
</protein>
<evidence type="ECO:0000313" key="4">
    <source>
        <dbReference type="Proteomes" id="UP001169063"/>
    </source>
</evidence>
<organism evidence="3 4">
    <name type="scientific">Peiella sedimenti</name>
    <dbReference type="NCBI Taxonomy" id="3061083"/>
    <lineage>
        <taxon>Bacteria</taxon>
        <taxon>Pseudomonadati</taxon>
        <taxon>Pseudomonadota</taxon>
        <taxon>Alphaproteobacteria</taxon>
        <taxon>Caulobacterales</taxon>
        <taxon>Caulobacteraceae</taxon>
        <taxon>Peiella</taxon>
    </lineage>
</organism>
<keyword evidence="4" id="KW-1185">Reference proteome</keyword>
<accession>A0ABT8SK56</accession>
<dbReference type="EMBL" id="JAUKTR010000001">
    <property type="protein sequence ID" value="MDO1558023.1"/>
    <property type="molecule type" value="Genomic_DNA"/>
</dbReference>
<feature type="chain" id="PRO_5045448894" description="Secreted protein" evidence="2">
    <location>
        <begin position="21"/>
        <end position="182"/>
    </location>
</feature>
<feature type="compositionally biased region" description="Pro residues" evidence="1">
    <location>
        <begin position="26"/>
        <end position="43"/>
    </location>
</feature>
<dbReference type="PROSITE" id="PS51257">
    <property type="entry name" value="PROKAR_LIPOPROTEIN"/>
    <property type="match status" value="1"/>
</dbReference>
<proteinExistence type="predicted"/>
<reference evidence="3" key="1">
    <citation type="submission" date="2023-07" db="EMBL/GenBank/DDBJ databases">
        <title>Brevundimonas soil sp. nov., isolated from the soil of chemical plant.</title>
        <authorList>
            <person name="Wu N."/>
        </authorList>
    </citation>
    <scope>NUCLEOTIDE SEQUENCE</scope>
    <source>
        <strain evidence="3">XZ-24</strain>
    </source>
</reference>
<feature type="signal peptide" evidence="2">
    <location>
        <begin position="1"/>
        <end position="20"/>
    </location>
</feature>